<proteinExistence type="predicted"/>
<dbReference type="RefSeq" id="WP_127122103.1">
    <property type="nucleotide sequence ID" value="NZ_BHXQ01000003.1"/>
</dbReference>
<comment type="caution">
    <text evidence="1">The sequence shown here is derived from an EMBL/GenBank/DDBJ whole genome shotgun (WGS) entry which is preliminary data.</text>
</comment>
<sequence length="70" mass="7773">MTGEQSIQCPVCQTPILIEYKALIQGMRFTCGNCKASIGIASEAISVAKETMKKYDELKTQFRDGKKVNK</sequence>
<reference evidence="1 2" key="1">
    <citation type="submission" date="2018-11" db="EMBL/GenBank/DDBJ databases">
        <title>Chryseotalea sanarue gen. nov., sp., nov., a member of the family Cytophagaceae, isolated from a brackish lake in Hamamatsu Japan.</title>
        <authorList>
            <person name="Maejima Y."/>
            <person name="Iino T."/>
            <person name="Muraguchi Y."/>
            <person name="Fukuda K."/>
            <person name="Ohkuma M."/>
            <person name="Moriuchi R."/>
            <person name="Dohra H."/>
            <person name="Kimbara K."/>
            <person name="Shintani M."/>
        </authorList>
    </citation>
    <scope>NUCLEOTIDE SEQUENCE [LARGE SCALE GENOMIC DNA]</scope>
    <source>
        <strain evidence="1 2">Ys</strain>
    </source>
</reference>
<name>A0A401U961_9BACT</name>
<dbReference type="EMBL" id="BHXQ01000003">
    <property type="protein sequence ID" value="GCC51438.1"/>
    <property type="molecule type" value="Genomic_DNA"/>
</dbReference>
<dbReference type="Proteomes" id="UP000288227">
    <property type="component" value="Unassembled WGS sequence"/>
</dbReference>
<evidence type="ECO:0000313" key="1">
    <source>
        <dbReference type="EMBL" id="GCC51438.1"/>
    </source>
</evidence>
<keyword evidence="2" id="KW-1185">Reference proteome</keyword>
<protein>
    <submittedName>
        <fullName evidence="1">Uncharacterized protein</fullName>
    </submittedName>
</protein>
<organism evidence="1 2">
    <name type="scientific">Chryseotalea sanaruensis</name>
    <dbReference type="NCBI Taxonomy" id="2482724"/>
    <lineage>
        <taxon>Bacteria</taxon>
        <taxon>Pseudomonadati</taxon>
        <taxon>Bacteroidota</taxon>
        <taxon>Cytophagia</taxon>
        <taxon>Cytophagales</taxon>
        <taxon>Chryseotaleaceae</taxon>
        <taxon>Chryseotalea</taxon>
    </lineage>
</organism>
<evidence type="ECO:0000313" key="2">
    <source>
        <dbReference type="Proteomes" id="UP000288227"/>
    </source>
</evidence>
<dbReference type="AlphaFoldDB" id="A0A401U961"/>
<gene>
    <name evidence="1" type="ORF">SanaruYs_16630</name>
</gene>
<accession>A0A401U961</accession>
<dbReference type="OrthoDB" id="771388at2"/>